<evidence type="ECO:0000256" key="8">
    <source>
        <dbReference type="RuleBase" id="RU363032"/>
    </source>
</evidence>
<feature type="transmembrane region" description="Helical" evidence="8">
    <location>
        <begin position="102"/>
        <end position="123"/>
    </location>
</feature>
<feature type="domain" description="ABC transmembrane type-1" evidence="9">
    <location>
        <begin position="68"/>
        <end position="274"/>
    </location>
</feature>
<evidence type="ECO:0000256" key="4">
    <source>
        <dbReference type="ARBA" id="ARBA00022475"/>
    </source>
</evidence>
<evidence type="ECO:0000256" key="1">
    <source>
        <dbReference type="ARBA" id="ARBA00004651"/>
    </source>
</evidence>
<dbReference type="EMBL" id="FOZW01000012">
    <property type="protein sequence ID" value="SFT15341.1"/>
    <property type="molecule type" value="Genomic_DNA"/>
</dbReference>
<dbReference type="InterPro" id="IPR000515">
    <property type="entry name" value="MetI-like"/>
</dbReference>
<keyword evidence="4" id="KW-1003">Cell membrane</keyword>
<dbReference type="GO" id="GO:0005886">
    <property type="term" value="C:plasma membrane"/>
    <property type="evidence" value="ECO:0007669"/>
    <property type="project" value="UniProtKB-SubCell"/>
</dbReference>
<dbReference type="AlphaFoldDB" id="A0A1I6VP21"/>
<keyword evidence="7 8" id="KW-0472">Membrane</keyword>
<dbReference type="RefSeq" id="WP_092428521.1">
    <property type="nucleotide sequence ID" value="NZ_FNCL01000012.1"/>
</dbReference>
<feature type="transmembrane region" description="Helical" evidence="8">
    <location>
        <begin position="153"/>
        <end position="176"/>
    </location>
</feature>
<dbReference type="OrthoDB" id="7056428at2"/>
<keyword evidence="6 8" id="KW-1133">Transmembrane helix</keyword>
<feature type="transmembrane region" description="Helical" evidence="8">
    <location>
        <begin position="255"/>
        <end position="277"/>
    </location>
</feature>
<proteinExistence type="inferred from homology"/>
<evidence type="ECO:0000313" key="11">
    <source>
        <dbReference type="Proteomes" id="UP000199392"/>
    </source>
</evidence>
<dbReference type="Proteomes" id="UP000199392">
    <property type="component" value="Unassembled WGS sequence"/>
</dbReference>
<reference evidence="11" key="1">
    <citation type="submission" date="2016-10" db="EMBL/GenBank/DDBJ databases">
        <authorList>
            <person name="Varghese N."/>
            <person name="Submissions S."/>
        </authorList>
    </citation>
    <scope>NUCLEOTIDE SEQUENCE [LARGE SCALE GENOMIC DNA]</scope>
    <source>
        <strain evidence="11">DSM 26894</strain>
    </source>
</reference>
<evidence type="ECO:0000259" key="9">
    <source>
        <dbReference type="PROSITE" id="PS50928"/>
    </source>
</evidence>
<comment type="similarity">
    <text evidence="2">Belongs to the binding-protein-dependent transport system permease family. CysTW subfamily.</text>
</comment>
<comment type="subcellular location">
    <subcellularLocation>
        <location evidence="1 8">Cell membrane</location>
        <topology evidence="1 8">Multi-pass membrane protein</topology>
    </subcellularLocation>
</comment>
<keyword evidence="5 8" id="KW-0812">Transmembrane</keyword>
<evidence type="ECO:0000313" key="10">
    <source>
        <dbReference type="EMBL" id="SFT15341.1"/>
    </source>
</evidence>
<keyword evidence="11" id="KW-1185">Reference proteome</keyword>
<dbReference type="InterPro" id="IPR035906">
    <property type="entry name" value="MetI-like_sf"/>
</dbReference>
<feature type="transmembrane region" description="Helical" evidence="8">
    <location>
        <begin position="12"/>
        <end position="39"/>
    </location>
</feature>
<dbReference type="SUPFAM" id="SSF161098">
    <property type="entry name" value="MetI-like"/>
    <property type="match status" value="1"/>
</dbReference>
<feature type="transmembrane region" description="Helical" evidence="8">
    <location>
        <begin position="197"/>
        <end position="227"/>
    </location>
</feature>
<dbReference type="STRING" id="311180.SAMN04488050_11262"/>
<name>A0A1I6VP21_9RHOB</name>
<feature type="transmembrane region" description="Helical" evidence="8">
    <location>
        <begin position="59"/>
        <end position="90"/>
    </location>
</feature>
<organism evidence="10 11">
    <name type="scientific">Alloyangia pacifica</name>
    <dbReference type="NCBI Taxonomy" id="311180"/>
    <lineage>
        <taxon>Bacteria</taxon>
        <taxon>Pseudomonadati</taxon>
        <taxon>Pseudomonadota</taxon>
        <taxon>Alphaproteobacteria</taxon>
        <taxon>Rhodobacterales</taxon>
        <taxon>Roseobacteraceae</taxon>
        <taxon>Alloyangia</taxon>
    </lineage>
</organism>
<sequence>MIQSRPRTPLGYLPILLPAFALIAFYIVPFGSMVGMSFFHNLGGGAYEEVFTLENYARLVSPFFLSVLGTSFEVAFLVALFAIVIGFPFTYLLVNARRGTQVFWLIVMLSVLSLSEAIIGFAWSTLLSRTAGIGVLFEALGLTEKAQSYAPSLGAVLAGVTYIAMPYAVLLLYPILSRIEPDIEQASRTLGASPLRAFFNVIVPMHRTPIVVSFVMIFVFTLGSYLLPQILGRPTNWTLSVVISDQALLQSNMPFAAALSIFLMTVTILLVLLVTLINRKGAKA</sequence>
<gene>
    <name evidence="10" type="ORF">SAMN04488050_11262</name>
</gene>
<dbReference type="PANTHER" id="PTHR42929:SF1">
    <property type="entry name" value="INNER MEMBRANE ABC TRANSPORTER PERMEASE PROTEIN YDCU-RELATED"/>
    <property type="match status" value="1"/>
</dbReference>
<dbReference type="Pfam" id="PF00528">
    <property type="entry name" value="BPD_transp_1"/>
    <property type="match status" value="1"/>
</dbReference>
<evidence type="ECO:0000256" key="2">
    <source>
        <dbReference type="ARBA" id="ARBA00007069"/>
    </source>
</evidence>
<dbReference type="GO" id="GO:0055085">
    <property type="term" value="P:transmembrane transport"/>
    <property type="evidence" value="ECO:0007669"/>
    <property type="project" value="InterPro"/>
</dbReference>
<accession>A0A1I6VP21</accession>
<evidence type="ECO:0000256" key="5">
    <source>
        <dbReference type="ARBA" id="ARBA00022692"/>
    </source>
</evidence>
<dbReference type="Gene3D" id="1.10.3720.10">
    <property type="entry name" value="MetI-like"/>
    <property type="match status" value="1"/>
</dbReference>
<evidence type="ECO:0000256" key="7">
    <source>
        <dbReference type="ARBA" id="ARBA00023136"/>
    </source>
</evidence>
<protein>
    <submittedName>
        <fullName evidence="10">Putative spermidine/putrescine transport system permease protein</fullName>
    </submittedName>
</protein>
<evidence type="ECO:0000256" key="3">
    <source>
        <dbReference type="ARBA" id="ARBA00022448"/>
    </source>
</evidence>
<dbReference type="CDD" id="cd06261">
    <property type="entry name" value="TM_PBP2"/>
    <property type="match status" value="1"/>
</dbReference>
<evidence type="ECO:0000256" key="6">
    <source>
        <dbReference type="ARBA" id="ARBA00022989"/>
    </source>
</evidence>
<keyword evidence="3 8" id="KW-0813">Transport</keyword>
<dbReference type="PROSITE" id="PS50928">
    <property type="entry name" value="ABC_TM1"/>
    <property type="match status" value="1"/>
</dbReference>
<dbReference type="PANTHER" id="PTHR42929">
    <property type="entry name" value="INNER MEMBRANE ABC TRANSPORTER PERMEASE PROTEIN YDCU-RELATED-RELATED"/>
    <property type="match status" value="1"/>
</dbReference>